<accession>A0ABS4PQE2</accession>
<proteinExistence type="predicted"/>
<keyword evidence="2" id="KW-1185">Reference proteome</keyword>
<dbReference type="EMBL" id="JAGGMS010000001">
    <property type="protein sequence ID" value="MBP2181543.1"/>
    <property type="molecule type" value="Genomic_DNA"/>
</dbReference>
<sequence length="111" mass="12058">MKLMVEVAGEVDAPPEQVLALVVRKTGFRRDGDLAWSQGGWWYRGEYRVTAAPGGSTLVHRVYNVAKSPVWTVALANRLFIGFGERTRAGVGALLAEVGDELGCAARLKRS</sequence>
<protein>
    <recommendedName>
        <fullName evidence="3">Polyketide cyclase / dehydrase and lipid transport</fullName>
    </recommendedName>
</protein>
<evidence type="ECO:0000313" key="2">
    <source>
        <dbReference type="Proteomes" id="UP000741013"/>
    </source>
</evidence>
<name>A0ABS4PQE2_9PSEU</name>
<evidence type="ECO:0000313" key="1">
    <source>
        <dbReference type="EMBL" id="MBP2181543.1"/>
    </source>
</evidence>
<organism evidence="1 2">
    <name type="scientific">Amycolatopsis magusensis</name>
    <dbReference type="NCBI Taxonomy" id="882444"/>
    <lineage>
        <taxon>Bacteria</taxon>
        <taxon>Bacillati</taxon>
        <taxon>Actinomycetota</taxon>
        <taxon>Actinomycetes</taxon>
        <taxon>Pseudonocardiales</taxon>
        <taxon>Pseudonocardiaceae</taxon>
        <taxon>Amycolatopsis</taxon>
    </lineage>
</organism>
<dbReference type="RefSeq" id="WP_209664950.1">
    <property type="nucleotide sequence ID" value="NZ_JAGGMS010000001.1"/>
</dbReference>
<evidence type="ECO:0008006" key="3">
    <source>
        <dbReference type="Google" id="ProtNLM"/>
    </source>
</evidence>
<dbReference type="Proteomes" id="UP000741013">
    <property type="component" value="Unassembled WGS sequence"/>
</dbReference>
<comment type="caution">
    <text evidence="1">The sequence shown here is derived from an EMBL/GenBank/DDBJ whole genome shotgun (WGS) entry which is preliminary data.</text>
</comment>
<gene>
    <name evidence="1" type="ORF">JOM49_003069</name>
</gene>
<reference evidence="1 2" key="1">
    <citation type="submission" date="2021-03" db="EMBL/GenBank/DDBJ databases">
        <title>Sequencing the genomes of 1000 actinobacteria strains.</title>
        <authorList>
            <person name="Klenk H.-P."/>
        </authorList>
    </citation>
    <scope>NUCLEOTIDE SEQUENCE [LARGE SCALE GENOMIC DNA]</scope>
    <source>
        <strain evidence="1 2">DSM 45510</strain>
    </source>
</reference>